<dbReference type="PROSITE" id="PS51384">
    <property type="entry name" value="FAD_FR"/>
    <property type="match status" value="1"/>
</dbReference>
<dbReference type="PRINTS" id="PR00371">
    <property type="entry name" value="FPNCR"/>
</dbReference>
<gene>
    <name evidence="10" type="ORF">O3M35_007657</name>
</gene>
<dbReference type="InterPro" id="IPR019180">
    <property type="entry name" value="Oxidoreductase-like_N"/>
</dbReference>
<feature type="binding site" evidence="7">
    <location>
        <position position="136"/>
    </location>
    <ligand>
        <name>FAD</name>
        <dbReference type="ChEBI" id="CHEBI:57692"/>
    </ligand>
</feature>
<dbReference type="Proteomes" id="UP001461498">
    <property type="component" value="Unassembled WGS sequence"/>
</dbReference>
<keyword evidence="6 8" id="KW-0520">NAD</keyword>
<comment type="caution">
    <text evidence="10">The sequence shown here is derived from an EMBL/GenBank/DDBJ whole genome shotgun (WGS) entry which is preliminary data.</text>
</comment>
<evidence type="ECO:0000256" key="1">
    <source>
        <dbReference type="ARBA" id="ARBA00001974"/>
    </source>
</evidence>
<dbReference type="EMBL" id="JAPXFL010000004">
    <property type="protein sequence ID" value="KAK9507893.1"/>
    <property type="molecule type" value="Genomic_DNA"/>
</dbReference>
<feature type="binding site" evidence="7">
    <location>
        <position position="134"/>
    </location>
    <ligand>
        <name>FAD</name>
        <dbReference type="ChEBI" id="CHEBI:57692"/>
    </ligand>
</feature>
<proteinExistence type="inferred from homology"/>
<dbReference type="PANTHER" id="PTHR19370:SF184">
    <property type="entry name" value="NADH-CYTOCHROME B5 REDUCTASE-LIKE"/>
    <property type="match status" value="1"/>
</dbReference>
<dbReference type="PANTHER" id="PTHR19370">
    <property type="entry name" value="NADH-CYTOCHROME B5 REDUCTASE"/>
    <property type="match status" value="1"/>
</dbReference>
<feature type="binding site" evidence="7">
    <location>
        <position position="144"/>
    </location>
    <ligand>
        <name>FAD</name>
        <dbReference type="ChEBI" id="CHEBI:57692"/>
    </ligand>
</feature>
<evidence type="ECO:0000313" key="10">
    <source>
        <dbReference type="EMBL" id="KAK9507892.1"/>
    </source>
</evidence>
<keyword evidence="4 7" id="KW-0274">FAD</keyword>
<evidence type="ECO:0000256" key="2">
    <source>
        <dbReference type="ARBA" id="ARBA00006105"/>
    </source>
</evidence>
<evidence type="ECO:0000313" key="11">
    <source>
        <dbReference type="Proteomes" id="UP001461498"/>
    </source>
</evidence>
<evidence type="ECO:0000259" key="9">
    <source>
        <dbReference type="PROSITE" id="PS51384"/>
    </source>
</evidence>
<dbReference type="GO" id="GO:0090524">
    <property type="term" value="F:cytochrome-b5 reductase activity, acting on NADH"/>
    <property type="evidence" value="ECO:0007669"/>
    <property type="project" value="UniProtKB-EC"/>
</dbReference>
<keyword evidence="11" id="KW-1185">Reference proteome</keyword>
<evidence type="ECO:0000256" key="8">
    <source>
        <dbReference type="RuleBase" id="RU361226"/>
    </source>
</evidence>
<dbReference type="SUPFAM" id="SSF52343">
    <property type="entry name" value="Ferredoxin reductase-like, C-terminal NADP-linked domain"/>
    <property type="match status" value="1"/>
</dbReference>
<reference evidence="10 11" key="1">
    <citation type="submission" date="2022-12" db="EMBL/GenBank/DDBJ databases">
        <title>Chromosome-level genome assembly of true bugs.</title>
        <authorList>
            <person name="Ma L."/>
            <person name="Li H."/>
        </authorList>
    </citation>
    <scope>NUCLEOTIDE SEQUENCE [LARGE SCALE GENOMIC DNA]</scope>
    <source>
        <strain evidence="10">Lab_2022b</strain>
    </source>
</reference>
<feature type="binding site" evidence="7">
    <location>
        <position position="143"/>
    </location>
    <ligand>
        <name>FAD</name>
        <dbReference type="ChEBI" id="CHEBI:57692"/>
    </ligand>
</feature>
<dbReference type="InterPro" id="IPR001433">
    <property type="entry name" value="OxRdtase_FAD/NAD-bd"/>
</dbReference>
<dbReference type="PRINTS" id="PR00406">
    <property type="entry name" value="CYTB5RDTASE"/>
</dbReference>
<dbReference type="InterPro" id="IPR008333">
    <property type="entry name" value="Cbr1-like_FAD-bd_dom"/>
</dbReference>
<feature type="domain" description="FAD-binding FR-type" evidence="9">
    <location>
        <begin position="57"/>
        <end position="168"/>
    </location>
</feature>
<dbReference type="InterPro" id="IPR039261">
    <property type="entry name" value="FNR_nucleotide-bd"/>
</dbReference>
<dbReference type="EC" id="1.6.2.2" evidence="8"/>
<comment type="cofactor">
    <cofactor evidence="1 7 8">
        <name>FAD</name>
        <dbReference type="ChEBI" id="CHEBI:57692"/>
    </cofactor>
</comment>
<keyword evidence="5 8" id="KW-0560">Oxidoreductase</keyword>
<dbReference type="Pfam" id="PF00970">
    <property type="entry name" value="FAD_binding_6"/>
    <property type="match status" value="1"/>
</dbReference>
<comment type="similarity">
    <text evidence="2 8">Belongs to the flavoprotein pyridine nucleotide cytochrome reductase family.</text>
</comment>
<dbReference type="Pfam" id="PF09791">
    <property type="entry name" value="Oxidored-like"/>
    <property type="match status" value="1"/>
</dbReference>
<name>A0AAW1DBK6_9HEMI</name>
<dbReference type="InterPro" id="IPR017938">
    <property type="entry name" value="Riboflavin_synthase-like_b-brl"/>
</dbReference>
<dbReference type="EMBL" id="JAPXFL010000004">
    <property type="protein sequence ID" value="KAK9507892.1"/>
    <property type="molecule type" value="Genomic_DNA"/>
</dbReference>
<dbReference type="CDD" id="cd06183">
    <property type="entry name" value="cyt_b5_reduct_like"/>
    <property type="match status" value="1"/>
</dbReference>
<dbReference type="InterPro" id="IPR001834">
    <property type="entry name" value="CBR-like"/>
</dbReference>
<evidence type="ECO:0000256" key="5">
    <source>
        <dbReference type="ARBA" id="ARBA00023002"/>
    </source>
</evidence>
<feature type="binding site" evidence="7">
    <location>
        <position position="117"/>
    </location>
    <ligand>
        <name>FAD</name>
        <dbReference type="ChEBI" id="CHEBI:57692"/>
    </ligand>
</feature>
<keyword evidence="3 7" id="KW-0285">Flavoprotein</keyword>
<dbReference type="EMBL" id="JAPXFL010000004">
    <property type="protein sequence ID" value="KAK9507891.1"/>
    <property type="molecule type" value="Genomic_DNA"/>
</dbReference>
<sequence>MSMNVVDKPEEPNQEDCCQNGCTPCVFDIYRAQLELWEKGSNSVNSSVVRYDVLSQTRFKPFTLTNTVPLTQDTNLYRFQPVVEQNVDLQGLLPYHAGQHLVLRLNRDKDKIITRAYTIISKTNSLENCSFEVLIKLYNNGVMSNYIKSLKIGEITYWRGPYGDFQYEPNKYRNILMICIGTGIAPMYAIIQEIVQNENDETVIKLLYGCRNPSNIILREELYKLSSFWNFNYICYLSEGYSSNEKKFSENLVHGKISKEHIRSYLNYPLDNLLVLICGTTNFTSEISDILVGFDVPIKNVHVF</sequence>
<dbReference type="AlphaFoldDB" id="A0AAW1DBK6"/>
<dbReference type="Pfam" id="PF00175">
    <property type="entry name" value="NAD_binding_1"/>
    <property type="match status" value="1"/>
</dbReference>
<comment type="catalytic activity">
    <reaction evidence="8">
        <text>2 Fe(III)-[cytochrome b5] + NADH = 2 Fe(II)-[cytochrome b5] + NAD(+) + H(+)</text>
        <dbReference type="Rhea" id="RHEA:46680"/>
        <dbReference type="Rhea" id="RHEA-COMP:10438"/>
        <dbReference type="Rhea" id="RHEA-COMP:10439"/>
        <dbReference type="ChEBI" id="CHEBI:15378"/>
        <dbReference type="ChEBI" id="CHEBI:29033"/>
        <dbReference type="ChEBI" id="CHEBI:29034"/>
        <dbReference type="ChEBI" id="CHEBI:57540"/>
        <dbReference type="ChEBI" id="CHEBI:57945"/>
        <dbReference type="EC" id="1.6.2.2"/>
    </reaction>
</comment>
<dbReference type="SUPFAM" id="SSF63380">
    <property type="entry name" value="Riboflavin synthase domain-like"/>
    <property type="match status" value="1"/>
</dbReference>
<dbReference type="Gene3D" id="3.40.50.80">
    <property type="entry name" value="Nucleotide-binding domain of ferredoxin-NADP reductase (FNR) module"/>
    <property type="match status" value="1"/>
</dbReference>
<organism evidence="10 11">
    <name type="scientific">Rhynocoris fuscipes</name>
    <dbReference type="NCBI Taxonomy" id="488301"/>
    <lineage>
        <taxon>Eukaryota</taxon>
        <taxon>Metazoa</taxon>
        <taxon>Ecdysozoa</taxon>
        <taxon>Arthropoda</taxon>
        <taxon>Hexapoda</taxon>
        <taxon>Insecta</taxon>
        <taxon>Pterygota</taxon>
        <taxon>Neoptera</taxon>
        <taxon>Paraneoptera</taxon>
        <taxon>Hemiptera</taxon>
        <taxon>Heteroptera</taxon>
        <taxon>Panheteroptera</taxon>
        <taxon>Cimicomorpha</taxon>
        <taxon>Reduviidae</taxon>
        <taxon>Harpactorinae</taxon>
        <taxon>Harpactorini</taxon>
        <taxon>Rhynocoris</taxon>
    </lineage>
</organism>
<dbReference type="Gene3D" id="2.40.30.10">
    <property type="entry name" value="Translation factors"/>
    <property type="match status" value="1"/>
</dbReference>
<accession>A0AAW1DBK6</accession>
<protein>
    <recommendedName>
        <fullName evidence="8">NADH-cytochrome b5 reductase</fullName>
        <ecNumber evidence="8">1.6.2.2</ecNumber>
    </recommendedName>
</protein>
<evidence type="ECO:0000256" key="6">
    <source>
        <dbReference type="ARBA" id="ARBA00023027"/>
    </source>
</evidence>
<evidence type="ECO:0000256" key="3">
    <source>
        <dbReference type="ARBA" id="ARBA00022630"/>
    </source>
</evidence>
<dbReference type="InterPro" id="IPR001709">
    <property type="entry name" value="Flavoprot_Pyr_Nucl_cyt_Rdtase"/>
</dbReference>
<dbReference type="InterPro" id="IPR017927">
    <property type="entry name" value="FAD-bd_FR_type"/>
</dbReference>
<feature type="binding site" evidence="7">
    <location>
        <position position="115"/>
    </location>
    <ligand>
        <name>FAD</name>
        <dbReference type="ChEBI" id="CHEBI:57692"/>
    </ligand>
</feature>
<evidence type="ECO:0000256" key="7">
    <source>
        <dbReference type="PIRSR" id="PIRSR601834-1"/>
    </source>
</evidence>
<evidence type="ECO:0000256" key="4">
    <source>
        <dbReference type="ARBA" id="ARBA00022827"/>
    </source>
</evidence>